<evidence type="ECO:0000313" key="4">
    <source>
        <dbReference type="Proteomes" id="UP000594464"/>
    </source>
</evidence>
<evidence type="ECO:0000313" key="3">
    <source>
        <dbReference type="EMBL" id="QPJ66407.1"/>
    </source>
</evidence>
<dbReference type="PANTHER" id="PTHR39082">
    <property type="entry name" value="PHOSPHOLIPASE C-BETA-2-RELATED"/>
    <property type="match status" value="1"/>
</dbReference>
<dbReference type="InterPro" id="IPR052376">
    <property type="entry name" value="Oxidative_Scav/Glycosyltrans"/>
</dbReference>
<dbReference type="Gene3D" id="1.10.287.1490">
    <property type="match status" value="1"/>
</dbReference>
<dbReference type="Proteomes" id="UP000594464">
    <property type="component" value="Chromosome"/>
</dbReference>
<dbReference type="InterPro" id="IPR056003">
    <property type="entry name" value="CT398_CC_hairpin"/>
</dbReference>
<gene>
    <name evidence="3" type="ORF">G3M78_13780</name>
</gene>
<evidence type="ECO:0000259" key="2">
    <source>
        <dbReference type="Pfam" id="PF24481"/>
    </source>
</evidence>
<reference evidence="4" key="1">
    <citation type="submission" date="2020-02" db="EMBL/GenBank/DDBJ databases">
        <title>Genomic and physiological characterization of two novel Nitrospinaceae genera.</title>
        <authorList>
            <person name="Mueller A.J."/>
            <person name="Jung M.-Y."/>
            <person name="Strachan C.R."/>
            <person name="Herbold C.W."/>
            <person name="Kirkegaard R.H."/>
            <person name="Daims H."/>
        </authorList>
    </citation>
    <scope>NUCLEOTIDE SEQUENCE [LARGE SCALE GENOMIC DNA]</scope>
</reference>
<dbReference type="KEGG" id="nva:G3M78_13780"/>
<organism evidence="3 4">
    <name type="scientific">Candidatus Nitrohelix vancouverensis</name>
    <dbReference type="NCBI Taxonomy" id="2705534"/>
    <lineage>
        <taxon>Bacteria</taxon>
        <taxon>Pseudomonadati</taxon>
        <taxon>Nitrospinota/Tectimicrobiota group</taxon>
        <taxon>Nitrospinota</taxon>
        <taxon>Nitrospinia</taxon>
        <taxon>Nitrospinales</taxon>
        <taxon>Nitrospinaceae</taxon>
        <taxon>Candidatus Nitrohelix</taxon>
    </lineage>
</organism>
<dbReference type="EMBL" id="CP048620">
    <property type="protein sequence ID" value="QPJ66407.1"/>
    <property type="molecule type" value="Genomic_DNA"/>
</dbReference>
<feature type="domain" description="CT398-like coiled coil hairpin" evidence="2">
    <location>
        <begin position="11"/>
        <end position="185"/>
    </location>
</feature>
<dbReference type="PANTHER" id="PTHR39082:SF1">
    <property type="entry name" value="SCAVENGER RECEPTOR CLASS A MEMBER 3"/>
    <property type="match status" value="1"/>
</dbReference>
<keyword evidence="1" id="KW-0175">Coiled coil</keyword>
<protein>
    <recommendedName>
        <fullName evidence="2">CT398-like coiled coil hairpin domain-containing protein</fullName>
    </recommendedName>
</protein>
<feature type="coiled-coil region" evidence="1">
    <location>
        <begin position="39"/>
        <end position="170"/>
    </location>
</feature>
<accession>A0A7T0C4G2</accession>
<sequence>MNPQLELLISLQNMDTEAQGMERALNAIPGQIQAGTSERDLKKQRADKALEEIESLKKKRKDLERGVQDQNDHMAKIKMKLPNVKTNKEYSAILTEVDSVKEKISQLEDQELEIMETLEQKESEFPAIKAQLDEEEAHFKEYTAKKENEAKRVKDEIQALEDRRQQITRQVEPTLLKRYEKISKAREGVGVVGLKGMICQGCHQSVLPQMMIKVKAGKEILDCMNCLRMLFWVEEPESETAASK</sequence>
<dbReference type="AlphaFoldDB" id="A0A7T0C4G2"/>
<evidence type="ECO:0000256" key="1">
    <source>
        <dbReference type="SAM" id="Coils"/>
    </source>
</evidence>
<proteinExistence type="predicted"/>
<dbReference type="Pfam" id="PF24481">
    <property type="entry name" value="CT398_CC"/>
    <property type="match status" value="1"/>
</dbReference>
<name>A0A7T0C4G2_9BACT</name>